<proteinExistence type="predicted"/>
<feature type="compositionally biased region" description="Basic and acidic residues" evidence="1">
    <location>
        <begin position="494"/>
        <end position="503"/>
    </location>
</feature>
<accession>A0AA88KEA7</accession>
<feature type="compositionally biased region" description="Polar residues" evidence="1">
    <location>
        <begin position="293"/>
        <end position="304"/>
    </location>
</feature>
<dbReference type="AlphaFoldDB" id="A0AA88KEA7"/>
<feature type="compositionally biased region" description="Basic residues" evidence="1">
    <location>
        <begin position="206"/>
        <end position="220"/>
    </location>
</feature>
<dbReference type="PANTHER" id="PTHR45945:SF3">
    <property type="entry name" value="REGULATOR OF G-PROTEIN SIGNALING LOCO"/>
    <property type="match status" value="1"/>
</dbReference>
<dbReference type="Pfam" id="PF00615">
    <property type="entry name" value="RGS"/>
    <property type="match status" value="1"/>
</dbReference>
<dbReference type="EMBL" id="PYSW02000041">
    <property type="protein sequence ID" value="KAG2374853.1"/>
    <property type="molecule type" value="Genomic_DNA"/>
</dbReference>
<gene>
    <name evidence="3" type="ORF">C9374_010227</name>
</gene>
<dbReference type="GO" id="GO:0005737">
    <property type="term" value="C:cytoplasm"/>
    <property type="evidence" value="ECO:0007669"/>
    <property type="project" value="TreeGrafter"/>
</dbReference>
<dbReference type="Gene3D" id="1.10.167.10">
    <property type="entry name" value="Regulator of G-protein Signalling 4, domain 2"/>
    <property type="match status" value="1"/>
</dbReference>
<dbReference type="Proteomes" id="UP000816034">
    <property type="component" value="Unassembled WGS sequence"/>
</dbReference>
<comment type="caution">
    <text evidence="3">The sequence shown here is derived from an EMBL/GenBank/DDBJ whole genome shotgun (WGS) entry which is preliminary data.</text>
</comment>
<dbReference type="PANTHER" id="PTHR45945">
    <property type="entry name" value="REGULATOR OF G-PROTEIN SIGNALING LOCO"/>
    <property type="match status" value="1"/>
</dbReference>
<dbReference type="GeneID" id="68102681"/>
<feature type="region of interest" description="Disordered" evidence="1">
    <location>
        <begin position="125"/>
        <end position="324"/>
    </location>
</feature>
<feature type="compositionally biased region" description="Polar residues" evidence="1">
    <location>
        <begin position="174"/>
        <end position="185"/>
    </location>
</feature>
<dbReference type="InterPro" id="IPR046995">
    <property type="entry name" value="RGS10/12/14-like"/>
</dbReference>
<dbReference type="PROSITE" id="PS50132">
    <property type="entry name" value="RGS"/>
    <property type="match status" value="1"/>
</dbReference>
<feature type="region of interest" description="Disordered" evidence="1">
    <location>
        <begin position="557"/>
        <end position="578"/>
    </location>
</feature>
<dbReference type="InterPro" id="IPR036305">
    <property type="entry name" value="RGS_sf"/>
</dbReference>
<organism evidence="3 4">
    <name type="scientific">Naegleria lovaniensis</name>
    <name type="common">Amoeba</name>
    <dbReference type="NCBI Taxonomy" id="51637"/>
    <lineage>
        <taxon>Eukaryota</taxon>
        <taxon>Discoba</taxon>
        <taxon>Heterolobosea</taxon>
        <taxon>Tetramitia</taxon>
        <taxon>Eutetramitia</taxon>
        <taxon>Vahlkampfiidae</taxon>
        <taxon>Naegleria</taxon>
    </lineage>
</organism>
<feature type="compositionally biased region" description="Low complexity" evidence="1">
    <location>
        <begin position="194"/>
        <end position="205"/>
    </location>
</feature>
<feature type="region of interest" description="Disordered" evidence="1">
    <location>
        <begin position="35"/>
        <end position="90"/>
    </location>
</feature>
<feature type="region of interest" description="Disordered" evidence="1">
    <location>
        <begin position="493"/>
        <end position="530"/>
    </location>
</feature>
<dbReference type="GO" id="GO:0005634">
    <property type="term" value="C:nucleus"/>
    <property type="evidence" value="ECO:0007669"/>
    <property type="project" value="TreeGrafter"/>
</dbReference>
<evidence type="ECO:0000313" key="4">
    <source>
        <dbReference type="Proteomes" id="UP000816034"/>
    </source>
</evidence>
<dbReference type="GO" id="GO:0005886">
    <property type="term" value="C:plasma membrane"/>
    <property type="evidence" value="ECO:0007669"/>
    <property type="project" value="TreeGrafter"/>
</dbReference>
<dbReference type="InterPro" id="IPR016137">
    <property type="entry name" value="RGS"/>
</dbReference>
<dbReference type="SUPFAM" id="SSF48097">
    <property type="entry name" value="Regulator of G-protein signaling, RGS"/>
    <property type="match status" value="1"/>
</dbReference>
<evidence type="ECO:0000313" key="3">
    <source>
        <dbReference type="EMBL" id="KAG2374853.1"/>
    </source>
</evidence>
<evidence type="ECO:0000259" key="2">
    <source>
        <dbReference type="PROSITE" id="PS50132"/>
    </source>
</evidence>
<feature type="compositionally biased region" description="Low complexity" evidence="1">
    <location>
        <begin position="35"/>
        <end position="55"/>
    </location>
</feature>
<dbReference type="InterPro" id="IPR044926">
    <property type="entry name" value="RGS_subdomain_2"/>
</dbReference>
<reference evidence="3 4" key="1">
    <citation type="journal article" date="2018" name="BMC Genomics">
        <title>The genome of Naegleria lovaniensis, the basis for a comparative approach to unravel pathogenicity factors of the human pathogenic amoeba N. fowleri.</title>
        <authorList>
            <person name="Liechti N."/>
            <person name="Schurch N."/>
            <person name="Bruggmann R."/>
            <person name="Wittwer M."/>
        </authorList>
    </citation>
    <scope>NUCLEOTIDE SEQUENCE [LARGE SCALE GENOMIC DNA]</scope>
    <source>
        <strain evidence="3 4">ATCC 30569</strain>
    </source>
</reference>
<evidence type="ECO:0000256" key="1">
    <source>
        <dbReference type="SAM" id="MobiDB-lite"/>
    </source>
</evidence>
<dbReference type="GO" id="GO:0005096">
    <property type="term" value="F:GTPase activator activity"/>
    <property type="evidence" value="ECO:0007669"/>
    <property type="project" value="InterPro"/>
</dbReference>
<sequence length="578" mass="64509">MGVNQSSLARKREMLYHGGMSGNDDIVMNEERATITTSNKLNTTTTSQQSETSSLSRHKKRTNQESAKNRASVGLLLHSNNTNNSSNGEKKRFTISLFTRTSSSSKSPPTTTSSEAQFYYREEDHHHDRIQSSGQHSRRDRVVDRRPPPMSMKITIDNHDSSSATATSRRHSTNAMTILHQQQPLGNIPKGSKSEPSSPNKQKNNNNKHRPQSQHHHHHSPIISPSFSAASSGSSSGSGSTQPGLLMIPNNASSSQTTHLDGKIKSLSPSVHRPGYLSGLLALKRRSKRSSSQPSNNTETNGVRTTTTTTTTTTATTTTSSLSSSFSSPSLYQTGLTDEESTTTLFSTLYPSINAQQVIQLLRDPIGLELFYEFCSKQMCSENIELFKELEWLEHKIPNLSSTSRVKHIKSIHEKFLSMDSELEVNVSHHARQLVEKERHSKKIDVESTLTLVDFLKRDVCTNLFDAFSRFIQTKEYIQWREVKYLKYNSAPRSQHDRTDLGKTRLSSGNVLDEQRLERDPARISTSSCDGYSFGSSSLISNSVPDLQLANLTPPTLENEFTQPEEHSDNTTLFTSTM</sequence>
<feature type="compositionally biased region" description="Low complexity" evidence="1">
    <location>
        <begin position="221"/>
        <end position="240"/>
    </location>
</feature>
<dbReference type="SMART" id="SM00315">
    <property type="entry name" value="RGS"/>
    <property type="match status" value="1"/>
</dbReference>
<feature type="domain" description="RGS" evidence="2">
    <location>
        <begin position="357"/>
        <end position="481"/>
    </location>
</feature>
<dbReference type="GO" id="GO:0008277">
    <property type="term" value="P:regulation of G protein-coupled receptor signaling pathway"/>
    <property type="evidence" value="ECO:0007669"/>
    <property type="project" value="TreeGrafter"/>
</dbReference>
<name>A0AA88KEA7_NAELO</name>
<dbReference type="RefSeq" id="XP_044544027.1">
    <property type="nucleotide sequence ID" value="XM_044685748.1"/>
</dbReference>
<protein>
    <recommendedName>
        <fullName evidence="2">RGS domain-containing protein</fullName>
    </recommendedName>
</protein>
<feature type="compositionally biased region" description="Polar residues" evidence="1">
    <location>
        <begin position="250"/>
        <end position="259"/>
    </location>
</feature>
<keyword evidence="4" id="KW-1185">Reference proteome</keyword>
<feature type="compositionally biased region" description="Basic and acidic residues" evidence="1">
    <location>
        <begin position="513"/>
        <end position="522"/>
    </location>
</feature>
<feature type="compositionally biased region" description="Low complexity" evidence="1">
    <location>
        <begin position="305"/>
        <end position="324"/>
    </location>
</feature>
<dbReference type="CDD" id="cd07440">
    <property type="entry name" value="RGS"/>
    <property type="match status" value="1"/>
</dbReference>